<dbReference type="PANTHER" id="PTHR15710:SF108">
    <property type="entry name" value="OS03G0286100 PROTEIN"/>
    <property type="match status" value="1"/>
</dbReference>
<dbReference type="InterPro" id="IPR011016">
    <property type="entry name" value="Znf_RING-CH"/>
</dbReference>
<dbReference type="InterPro" id="IPR001841">
    <property type="entry name" value="Znf_RING"/>
</dbReference>
<dbReference type="SMART" id="SM00184">
    <property type="entry name" value="RING"/>
    <property type="match status" value="1"/>
</dbReference>
<keyword evidence="4" id="KW-0479">Metal-binding</keyword>
<evidence type="ECO:0000256" key="3">
    <source>
        <dbReference type="ARBA" id="ARBA00022679"/>
    </source>
</evidence>
<dbReference type="PANTHER" id="PTHR15710">
    <property type="entry name" value="E3 UBIQUITIN-PROTEIN LIGASE PRAJA"/>
    <property type="match status" value="1"/>
</dbReference>
<comment type="catalytic activity">
    <reaction evidence="1">
        <text>S-ubiquitinyl-[E2 ubiquitin-conjugating enzyme]-L-cysteine + [acceptor protein]-L-lysine = [E2 ubiquitin-conjugating enzyme]-L-cysteine + N(6)-ubiquitinyl-[acceptor protein]-L-lysine.</text>
        <dbReference type="EC" id="2.3.2.27"/>
    </reaction>
</comment>
<organism evidence="11">
    <name type="scientific">Opuntia streptacantha</name>
    <name type="common">Prickly pear cactus</name>
    <name type="synonym">Opuntia cardona</name>
    <dbReference type="NCBI Taxonomy" id="393608"/>
    <lineage>
        <taxon>Eukaryota</taxon>
        <taxon>Viridiplantae</taxon>
        <taxon>Streptophyta</taxon>
        <taxon>Embryophyta</taxon>
        <taxon>Tracheophyta</taxon>
        <taxon>Spermatophyta</taxon>
        <taxon>Magnoliopsida</taxon>
        <taxon>eudicotyledons</taxon>
        <taxon>Gunneridae</taxon>
        <taxon>Pentapetalae</taxon>
        <taxon>Caryophyllales</taxon>
        <taxon>Cactineae</taxon>
        <taxon>Cactaceae</taxon>
        <taxon>Opuntioideae</taxon>
        <taxon>Opuntia</taxon>
    </lineage>
</organism>
<keyword evidence="5 8" id="KW-0863">Zinc-finger</keyword>
<name>A0A7C9CD13_OPUST</name>
<reference evidence="11" key="1">
    <citation type="journal article" date="2013" name="J. Plant Res.">
        <title>Effect of fungi and light on seed germination of three Opuntia species from semiarid lands of central Mexico.</title>
        <authorList>
            <person name="Delgado-Sanchez P."/>
            <person name="Jimenez-Bremont J.F."/>
            <person name="Guerrero-Gonzalez Mde L."/>
            <person name="Flores J."/>
        </authorList>
    </citation>
    <scope>NUCLEOTIDE SEQUENCE</scope>
    <source>
        <tissue evidence="11">Cladode</tissue>
    </source>
</reference>
<feature type="domain" description="RING-type" evidence="10">
    <location>
        <begin position="402"/>
        <end position="443"/>
    </location>
</feature>
<protein>
    <recommendedName>
        <fullName evidence="2">RING-type E3 ubiquitin transferase</fullName>
        <ecNumber evidence="2">2.3.2.27</ecNumber>
    </recommendedName>
</protein>
<dbReference type="FunFam" id="3.30.40.10:FF:000022">
    <property type="entry name" value="E3 ubiquitin-protein ligase RING1-like"/>
    <property type="match status" value="1"/>
</dbReference>
<dbReference type="AlphaFoldDB" id="A0A7C9CD13"/>
<dbReference type="GO" id="GO:0005737">
    <property type="term" value="C:cytoplasm"/>
    <property type="evidence" value="ECO:0007669"/>
    <property type="project" value="TreeGrafter"/>
</dbReference>
<evidence type="ECO:0000256" key="7">
    <source>
        <dbReference type="ARBA" id="ARBA00022833"/>
    </source>
</evidence>
<evidence type="ECO:0000256" key="9">
    <source>
        <dbReference type="SAM" id="MobiDB-lite"/>
    </source>
</evidence>
<evidence type="ECO:0000256" key="6">
    <source>
        <dbReference type="ARBA" id="ARBA00022786"/>
    </source>
</evidence>
<accession>A0A7C9CD13</accession>
<dbReference type="GO" id="GO:0008270">
    <property type="term" value="F:zinc ion binding"/>
    <property type="evidence" value="ECO:0007669"/>
    <property type="project" value="UniProtKB-KW"/>
</dbReference>
<dbReference type="Pfam" id="PF13639">
    <property type="entry name" value="zf-RING_2"/>
    <property type="match status" value="1"/>
</dbReference>
<dbReference type="SUPFAM" id="SSF57850">
    <property type="entry name" value="RING/U-box"/>
    <property type="match status" value="1"/>
</dbReference>
<dbReference type="PROSITE" id="PS50089">
    <property type="entry name" value="ZF_RING_2"/>
    <property type="match status" value="1"/>
</dbReference>
<evidence type="ECO:0000256" key="2">
    <source>
        <dbReference type="ARBA" id="ARBA00012483"/>
    </source>
</evidence>
<dbReference type="SMART" id="SM00744">
    <property type="entry name" value="RINGv"/>
    <property type="match status" value="1"/>
</dbReference>
<sequence>MQEGKNKTSVSLSPQNQPFNQNNPMTTTTTTMAGDFSSPHLLNSRSLSSIINDPENSINQFPLRPILSLSQSDLSSCDADPDPETRDFDLEPMFEPLGLGCDYRDENDDQVSFVTNLFDRSSENGRSSDSPLGLELGLGNNEVDLELGLGFGVSPLRQPAEETRHFEGLRVVSVDSESDFEDEYLGDFDDVGSGFDGVSDFDRPPFCWDHLGFNNRRSDTENLELGRVNDNSQRREREIELSDIVAPDDDDDDDGGAFFFGGCHNGFDEDDEEDNFENPLRLDDFDGDGHREAGVESILFDNYQGQEEQEVMIQSDAEEEVEFGVEDAIRDLEWEILLAVNNFNREVHDMGFNVDMYEAILGEVEDHMNDWKGSPPAAHSVIENLPTVRFSREGLEENSVVCAICKDEVSGEEMVRQLPCLHYYHGDCIVPWLKMRNTCPVCRHELPTDDPEYEYRKREREELIADGDVSQNSQADYDFHVFL</sequence>
<dbReference type="InterPro" id="IPR013083">
    <property type="entry name" value="Znf_RING/FYVE/PHD"/>
</dbReference>
<keyword evidence="6" id="KW-0833">Ubl conjugation pathway</keyword>
<dbReference type="EMBL" id="GISG01006352">
    <property type="protein sequence ID" value="MBA4615186.1"/>
    <property type="molecule type" value="Transcribed_RNA"/>
</dbReference>
<evidence type="ECO:0000256" key="8">
    <source>
        <dbReference type="PROSITE-ProRule" id="PRU00175"/>
    </source>
</evidence>
<evidence type="ECO:0000256" key="4">
    <source>
        <dbReference type="ARBA" id="ARBA00022723"/>
    </source>
</evidence>
<evidence type="ECO:0000256" key="1">
    <source>
        <dbReference type="ARBA" id="ARBA00000900"/>
    </source>
</evidence>
<proteinExistence type="predicted"/>
<feature type="region of interest" description="Disordered" evidence="9">
    <location>
        <begin position="1"/>
        <end position="40"/>
    </location>
</feature>
<dbReference type="CDD" id="cd16454">
    <property type="entry name" value="RING-H2_PA-TM-RING"/>
    <property type="match status" value="1"/>
</dbReference>
<dbReference type="EC" id="2.3.2.27" evidence="2"/>
<dbReference type="Gene3D" id="3.30.40.10">
    <property type="entry name" value="Zinc/RING finger domain, C3HC4 (zinc finger)"/>
    <property type="match status" value="1"/>
</dbReference>
<evidence type="ECO:0000313" key="11">
    <source>
        <dbReference type="EMBL" id="MBA4615186.1"/>
    </source>
</evidence>
<keyword evidence="7" id="KW-0862">Zinc</keyword>
<dbReference type="GO" id="GO:0061630">
    <property type="term" value="F:ubiquitin protein ligase activity"/>
    <property type="evidence" value="ECO:0007669"/>
    <property type="project" value="UniProtKB-EC"/>
</dbReference>
<reference evidence="11" key="2">
    <citation type="submission" date="2020-07" db="EMBL/GenBank/DDBJ databases">
        <authorList>
            <person name="Vera ALvarez R."/>
            <person name="Arias-Moreno D.M."/>
            <person name="Jimenez-Jacinto V."/>
            <person name="Jimenez-Bremont J.F."/>
            <person name="Swaminathan K."/>
            <person name="Moose S.P."/>
            <person name="Guerrero-Gonzalez M.L."/>
            <person name="Marino-Ramirez L."/>
            <person name="Landsman D."/>
            <person name="Rodriguez-Kessler M."/>
            <person name="Delgado-Sanchez P."/>
        </authorList>
    </citation>
    <scope>NUCLEOTIDE SEQUENCE</scope>
    <source>
        <tissue evidence="11">Cladode</tissue>
    </source>
</reference>
<feature type="compositionally biased region" description="Low complexity" evidence="9">
    <location>
        <begin position="14"/>
        <end position="32"/>
    </location>
</feature>
<evidence type="ECO:0000256" key="5">
    <source>
        <dbReference type="ARBA" id="ARBA00022771"/>
    </source>
</evidence>
<dbReference type="GO" id="GO:0016567">
    <property type="term" value="P:protein ubiquitination"/>
    <property type="evidence" value="ECO:0007669"/>
    <property type="project" value="TreeGrafter"/>
</dbReference>
<evidence type="ECO:0000259" key="10">
    <source>
        <dbReference type="PROSITE" id="PS50089"/>
    </source>
</evidence>
<keyword evidence="3" id="KW-0808">Transferase</keyword>